<dbReference type="EMBL" id="CZPZ01000008">
    <property type="protein sequence ID" value="CUS34203.1"/>
    <property type="molecule type" value="Genomic_DNA"/>
</dbReference>
<protein>
    <recommendedName>
        <fullName evidence="1">Alpha-L-glutamate ligase-related protein ATP-grasp domain-containing protein</fullName>
    </recommendedName>
</protein>
<organism evidence="2 3">
    <name type="scientific">Candidatus Nitrospira nitrificans</name>
    <dbReference type="NCBI Taxonomy" id="1742973"/>
    <lineage>
        <taxon>Bacteria</taxon>
        <taxon>Pseudomonadati</taxon>
        <taxon>Nitrospirota</taxon>
        <taxon>Nitrospiria</taxon>
        <taxon>Nitrospirales</taxon>
        <taxon>Nitrospiraceae</taxon>
        <taxon>Nitrospira</taxon>
    </lineage>
</organism>
<dbReference type="RefSeq" id="WP_090895599.1">
    <property type="nucleotide sequence ID" value="NZ_CZPZ01000008.1"/>
</dbReference>
<evidence type="ECO:0000313" key="3">
    <source>
        <dbReference type="Proteomes" id="UP000198736"/>
    </source>
</evidence>
<dbReference type="Pfam" id="PF14397">
    <property type="entry name" value="ATPgrasp_ST"/>
    <property type="match status" value="1"/>
</dbReference>
<name>A0A0S4LE86_9BACT</name>
<dbReference type="InterPro" id="IPR039523">
    <property type="entry name" value="RimK-rel_E_lig_ATP-grasp"/>
</dbReference>
<dbReference type="OrthoDB" id="6315394at2"/>
<dbReference type="STRING" id="1742973.COMA2_160032"/>
<proteinExistence type="predicted"/>
<feature type="domain" description="Alpha-L-glutamate ligase-related protein ATP-grasp" evidence="1">
    <location>
        <begin position="186"/>
        <end position="333"/>
    </location>
</feature>
<dbReference type="AlphaFoldDB" id="A0A0S4LE86"/>
<dbReference type="Proteomes" id="UP000198736">
    <property type="component" value="Unassembled WGS sequence"/>
</dbReference>
<gene>
    <name evidence="2" type="ORF">COMA2_160032</name>
</gene>
<reference evidence="3" key="1">
    <citation type="submission" date="2015-10" db="EMBL/GenBank/DDBJ databases">
        <authorList>
            <person name="Luecker S."/>
            <person name="Luecker S."/>
        </authorList>
    </citation>
    <scope>NUCLEOTIDE SEQUENCE [LARGE SCALE GENOMIC DNA]</scope>
</reference>
<sequence length="350" mass="40124">MPINLESLVGFAVRSLLSYRYHHDHLTAANRILKSVEGVKGPLSRYIVKHCDEYAIDVLGHRRFAAWLYVYSAIAGRFKEGWIPDNYYGSVVVPKLKGDYGKVSNLKPLNSMIFASHSFPDILSYSNGVFFDTEYRVLPPDSLKDKLFANQNRIVFKSNNSSRGRAIFFFDRESFDPSRIYKLGNGLFQSFINQHEVFQEFTKESVATLRMTTIIEDDGTTSLRACYLRLGSGTDTHVQSKSHIRIPIDIKSGAFNNVGFTTNWLEIDAHPTSKVKFQGKFIPAYNNCLKLVTALHKRVPYTRCIGWDVTLDDKQRVRIMEWNAEHNDIKFSEATQGPCFSDLHWERLRG</sequence>
<evidence type="ECO:0000313" key="2">
    <source>
        <dbReference type="EMBL" id="CUS34203.1"/>
    </source>
</evidence>
<keyword evidence="3" id="KW-1185">Reference proteome</keyword>
<accession>A0A0S4LE86</accession>
<evidence type="ECO:0000259" key="1">
    <source>
        <dbReference type="Pfam" id="PF14397"/>
    </source>
</evidence>